<keyword evidence="1" id="KW-0812">Transmembrane</keyword>
<feature type="transmembrane region" description="Helical" evidence="1">
    <location>
        <begin position="75"/>
        <end position="93"/>
    </location>
</feature>
<feature type="transmembrane region" description="Helical" evidence="1">
    <location>
        <begin position="142"/>
        <end position="165"/>
    </location>
</feature>
<evidence type="ECO:0000313" key="2">
    <source>
        <dbReference type="EMBL" id="OTP12759.1"/>
    </source>
</evidence>
<evidence type="ECO:0008006" key="5">
    <source>
        <dbReference type="Google" id="ProtNLM"/>
    </source>
</evidence>
<gene>
    <name evidence="3" type="ORF">A5888_001378</name>
    <name evidence="2" type="ORF">A5888_003338</name>
</gene>
<dbReference type="AlphaFoldDB" id="A0A242K2E6"/>
<dbReference type="Pfam" id="PF04854">
    <property type="entry name" value="DUF624"/>
    <property type="match status" value="1"/>
</dbReference>
<evidence type="ECO:0000313" key="4">
    <source>
        <dbReference type="Proteomes" id="UP000195141"/>
    </source>
</evidence>
<keyword evidence="4" id="KW-1185">Reference proteome</keyword>
<accession>A0A242K2E6</accession>
<proteinExistence type="predicted"/>
<keyword evidence="1" id="KW-1133">Transmembrane helix</keyword>
<dbReference type="OrthoDB" id="1650985at2"/>
<dbReference type="Proteomes" id="UP000195141">
    <property type="component" value="Chromosome"/>
</dbReference>
<protein>
    <recommendedName>
        <fullName evidence="5">DUF624 domain-containing protein</fullName>
    </recommendedName>
</protein>
<evidence type="ECO:0000256" key="1">
    <source>
        <dbReference type="SAM" id="Phobius"/>
    </source>
</evidence>
<name>A0A242K2E6_9ENTE</name>
<reference evidence="2" key="1">
    <citation type="submission" date="2017-05" db="EMBL/GenBank/DDBJ databases">
        <title>The Genome Sequence of Enterococcus sp. 9E7_DIV0242.</title>
        <authorList>
            <consortium name="The Broad Institute Genomics Platform"/>
            <consortium name="The Broad Institute Genomic Center for Infectious Diseases"/>
            <person name="Earl A."/>
            <person name="Manson A."/>
            <person name="Schwartman J."/>
            <person name="Gilmore M."/>
            <person name="Abouelleil A."/>
            <person name="Cao P."/>
            <person name="Chapman S."/>
            <person name="Cusick C."/>
            <person name="Shea T."/>
            <person name="Young S."/>
            <person name="Neafsey D."/>
            <person name="Nusbaum C."/>
            <person name="Birren B."/>
        </authorList>
    </citation>
    <scope>NUCLEOTIDE SEQUENCE [LARGE SCALE GENOMIC DNA]</scope>
    <source>
        <strain evidence="2">9E7_DIV0242</strain>
    </source>
</reference>
<keyword evidence="1" id="KW-0472">Membrane</keyword>
<dbReference type="EMBL" id="NGMM01000006">
    <property type="protein sequence ID" value="OTP12759.1"/>
    <property type="molecule type" value="Genomic_DNA"/>
</dbReference>
<feature type="transmembrane region" description="Helical" evidence="1">
    <location>
        <begin position="12"/>
        <end position="36"/>
    </location>
</feature>
<dbReference type="InterPro" id="IPR006938">
    <property type="entry name" value="DUF624"/>
</dbReference>
<sequence length="204" mass="23037">MISSGLDKGFSMIWAIVKLNLMFIAFTLLGGVVLGIGPALQTISDLIQENELNYRESTWRLGLQRWKVNFIKGNGHFYLFLASLALISYNLYLSTGIQGLLWLVIDFVLVFVGLLLFVYYLYLLINESTYELSLSNLLKLSFVSIFLNFGVFLKIIIGLVGIVLFTLSMKGLLLFGSFSLMLLWASFASRKNRELIDGKLTYEG</sequence>
<reference evidence="3" key="3">
    <citation type="submission" date="2024-03" db="EMBL/GenBank/DDBJ databases">
        <title>The Genome Sequence of Enterococcus sp. DIV0242b.</title>
        <authorList>
            <consortium name="The Broad Institute Genomics Platform"/>
            <consortium name="The Broad Institute Microbial Omics Core"/>
            <consortium name="The Broad Institute Genomic Center for Infectious Diseases"/>
            <person name="Earl A."/>
            <person name="Manson A."/>
            <person name="Gilmore M."/>
            <person name="Schwartman J."/>
            <person name="Shea T."/>
            <person name="Abouelleil A."/>
            <person name="Cao P."/>
            <person name="Chapman S."/>
            <person name="Cusick C."/>
            <person name="Young S."/>
            <person name="Neafsey D."/>
            <person name="Nusbaum C."/>
            <person name="Birren B."/>
        </authorList>
    </citation>
    <scope>NUCLEOTIDE SEQUENCE</scope>
    <source>
        <strain evidence="3">9E7_DIV0242</strain>
    </source>
</reference>
<evidence type="ECO:0000313" key="3">
    <source>
        <dbReference type="EMBL" id="WYJ89655.1"/>
    </source>
</evidence>
<dbReference type="EMBL" id="CP147247">
    <property type="protein sequence ID" value="WYJ89655.1"/>
    <property type="molecule type" value="Genomic_DNA"/>
</dbReference>
<feature type="transmembrane region" description="Helical" evidence="1">
    <location>
        <begin position="100"/>
        <end position="122"/>
    </location>
</feature>
<dbReference type="RefSeq" id="WP_086350340.1">
    <property type="nucleotide sequence ID" value="NZ_CP147247.1"/>
</dbReference>
<reference evidence="3" key="2">
    <citation type="submission" date="2017-05" db="EMBL/GenBank/DDBJ databases">
        <authorList>
            <consortium name="The Broad Institute Genomics Platform"/>
            <consortium name="The Broad Institute Genomic Center for Infectious Diseases"/>
            <person name="Earl A."/>
            <person name="Manson A."/>
            <person name="Schwartman J."/>
            <person name="Gilmore M."/>
            <person name="Abouelleil A."/>
            <person name="Cao P."/>
            <person name="Chapman S."/>
            <person name="Cusick C."/>
            <person name="Shea T."/>
            <person name="Young S."/>
            <person name="Neafsey D."/>
            <person name="Nusbaum C."/>
            <person name="Birren B."/>
        </authorList>
    </citation>
    <scope>NUCLEOTIDE SEQUENCE</scope>
    <source>
        <strain evidence="3">9E7_DIV0242</strain>
    </source>
</reference>
<feature type="transmembrane region" description="Helical" evidence="1">
    <location>
        <begin position="172"/>
        <end position="189"/>
    </location>
</feature>
<organism evidence="2">
    <name type="scientific">Candidatus Enterococcus clewellii</name>
    <dbReference type="NCBI Taxonomy" id="1834193"/>
    <lineage>
        <taxon>Bacteria</taxon>
        <taxon>Bacillati</taxon>
        <taxon>Bacillota</taxon>
        <taxon>Bacilli</taxon>
        <taxon>Lactobacillales</taxon>
        <taxon>Enterococcaceae</taxon>
        <taxon>Enterococcus</taxon>
    </lineage>
</organism>